<organism evidence="1 2">
    <name type="scientific">Acuticoccus sediminis</name>
    <dbReference type="NCBI Taxonomy" id="2184697"/>
    <lineage>
        <taxon>Bacteria</taxon>
        <taxon>Pseudomonadati</taxon>
        <taxon>Pseudomonadota</taxon>
        <taxon>Alphaproteobacteria</taxon>
        <taxon>Hyphomicrobiales</taxon>
        <taxon>Amorphaceae</taxon>
        <taxon>Acuticoccus</taxon>
    </lineage>
</organism>
<comment type="caution">
    <text evidence="1">The sequence shown here is derived from an EMBL/GenBank/DDBJ whole genome shotgun (WGS) entry which is preliminary data.</text>
</comment>
<proteinExistence type="predicted"/>
<dbReference type="EMBL" id="QHHQ01000003">
    <property type="protein sequence ID" value="RAI01095.1"/>
    <property type="molecule type" value="Genomic_DNA"/>
</dbReference>
<evidence type="ECO:0000313" key="1">
    <source>
        <dbReference type="EMBL" id="RAI01095.1"/>
    </source>
</evidence>
<protein>
    <submittedName>
        <fullName evidence="1">Uncharacterized protein</fullName>
    </submittedName>
</protein>
<evidence type="ECO:0000313" key="2">
    <source>
        <dbReference type="Proteomes" id="UP000249590"/>
    </source>
</evidence>
<dbReference type="Proteomes" id="UP000249590">
    <property type="component" value="Unassembled WGS sequence"/>
</dbReference>
<keyword evidence="2" id="KW-1185">Reference proteome</keyword>
<dbReference type="AlphaFoldDB" id="A0A8B2NUW8"/>
<sequence>MLRQTVKLTEVSTIAVTEIVTDQETGAKTREIRIFTDDNQDEEAFVIVLDAIDPEGDGIEITVPSGTRF</sequence>
<reference evidence="1 2" key="1">
    <citation type="submission" date="2018-05" db="EMBL/GenBank/DDBJ databases">
        <title>Acuticoccus sediminis sp. nov., isolated from deep-sea sediment of Indian Ocean.</title>
        <authorList>
            <person name="Liu X."/>
            <person name="Lai Q."/>
            <person name="Du Y."/>
            <person name="Sun F."/>
            <person name="Zhang X."/>
            <person name="Wang S."/>
            <person name="Shao Z."/>
        </authorList>
    </citation>
    <scope>NUCLEOTIDE SEQUENCE [LARGE SCALE GENOMIC DNA]</scope>
    <source>
        <strain evidence="1 2">PTG4-2</strain>
    </source>
</reference>
<name>A0A8B2NUW8_9HYPH</name>
<accession>A0A8B2NUW8</accession>
<gene>
    <name evidence="1" type="ORF">DLJ53_17925</name>
</gene>